<dbReference type="Proteomes" id="UP000062475">
    <property type="component" value="Chromosome"/>
</dbReference>
<dbReference type="GeneID" id="91754668"/>
<name>A0A088E331_9CREN</name>
<evidence type="ECO:0000313" key="3">
    <source>
        <dbReference type="EMBL" id="AKV77453.1"/>
    </source>
</evidence>
<dbReference type="Gene3D" id="2.20.25.10">
    <property type="match status" value="1"/>
</dbReference>
<dbReference type="Proteomes" id="UP000062398">
    <property type="component" value="Chromosome"/>
</dbReference>
<evidence type="ECO:0000313" key="12">
    <source>
        <dbReference type="Proteomes" id="UP000068832"/>
    </source>
</evidence>
<gene>
    <name evidence="1" type="ORF">HA72_0224</name>
    <name evidence="2" type="ORF">MsedA_0234</name>
    <name evidence="3" type="ORF">MsedB_0234</name>
    <name evidence="4" type="ORF">MsedC_0233</name>
    <name evidence="5" type="ORF">MsedD_0234</name>
    <name evidence="6" type="ORF">MsedE_0234</name>
</gene>
<dbReference type="PATRIC" id="fig|43687.5.peg.228"/>
<dbReference type="EMBL" id="CP012176">
    <property type="protein sequence ID" value="AKV84189.1"/>
    <property type="molecule type" value="Genomic_DNA"/>
</dbReference>
<dbReference type="Proteomes" id="UP000056255">
    <property type="component" value="Chromosome"/>
</dbReference>
<evidence type="ECO:0000313" key="4">
    <source>
        <dbReference type="EMBL" id="AKV79705.1"/>
    </source>
</evidence>
<evidence type="ECO:0000313" key="1">
    <source>
        <dbReference type="EMBL" id="AIM26388.1"/>
    </source>
</evidence>
<dbReference type="Pfam" id="PF03966">
    <property type="entry name" value="Trm112p"/>
    <property type="match status" value="1"/>
</dbReference>
<dbReference type="Proteomes" id="UP000068832">
    <property type="component" value="Chromosome"/>
</dbReference>
<dbReference type="OrthoDB" id="6467at2157"/>
<dbReference type="EMBL" id="CP012174">
    <property type="protein sequence ID" value="AKV79705.1"/>
    <property type="molecule type" value="Genomic_DNA"/>
</dbReference>
<dbReference type="AlphaFoldDB" id="A0A088E331"/>
<evidence type="ECO:0000313" key="6">
    <source>
        <dbReference type="EMBL" id="AKV84189.1"/>
    </source>
</evidence>
<protein>
    <recommendedName>
        <fullName evidence="13">Trm112 family protein</fullName>
    </recommendedName>
</protein>
<dbReference type="Proteomes" id="UP000061362">
    <property type="component" value="Chromosome"/>
</dbReference>
<evidence type="ECO:0000313" key="9">
    <source>
        <dbReference type="Proteomes" id="UP000061362"/>
    </source>
</evidence>
<reference evidence="6 8" key="3">
    <citation type="submission" date="2015-07" db="EMBL/GenBank/DDBJ databases">
        <title>Physiological, transcriptional responses and genome re-sequencing of acid resistant extremely thermoacidophilic Metallosphaera sedula SARC-M1.</title>
        <authorList>
            <person name="Ai C."/>
            <person name="McCarthy S."/>
            <person name="Eckrich V."/>
            <person name="Rudrappa D."/>
            <person name="Qiu G."/>
            <person name="Blum P."/>
        </authorList>
    </citation>
    <scope>NUCLEOTIDE SEQUENCE [LARGE SCALE GENOMIC DNA]</scope>
    <source>
        <strain evidence="6 8">SARC-M1</strain>
    </source>
</reference>
<dbReference type="EMBL" id="CP012172">
    <property type="protein sequence ID" value="AKV75217.1"/>
    <property type="molecule type" value="Genomic_DNA"/>
</dbReference>
<evidence type="ECO:0000313" key="10">
    <source>
        <dbReference type="Proteomes" id="UP000062398"/>
    </source>
</evidence>
<reference evidence="9 10" key="2">
    <citation type="journal article" date="2015" name="Genome Announc.">
        <title>Complete Genome Sequences of Evolved Arsenate-Resistant Metallosphaera sedula Strains.</title>
        <authorList>
            <person name="Ai C."/>
            <person name="McCarthy S."/>
            <person name="Schackwitz W."/>
            <person name="Martin J."/>
            <person name="Lipzen A."/>
            <person name="Blum P."/>
        </authorList>
    </citation>
    <scope>NUCLEOTIDE SEQUENCE [LARGE SCALE GENOMIC DNA]</scope>
    <source>
        <strain evidence="4 10">ARS120-1</strain>
        <strain evidence="5 9">ARS120-2</strain>
        <strain evidence="2 12">ARS50-1</strain>
        <strain evidence="3 11">ARS50-2</strain>
    </source>
</reference>
<evidence type="ECO:0000313" key="7">
    <source>
        <dbReference type="Proteomes" id="UP000029084"/>
    </source>
</evidence>
<dbReference type="InterPro" id="IPR005651">
    <property type="entry name" value="Trm112-like"/>
</dbReference>
<dbReference type="EMBL" id="CP008822">
    <property type="protein sequence ID" value="AIM26388.1"/>
    <property type="molecule type" value="Genomic_DNA"/>
</dbReference>
<organism evidence="1 7">
    <name type="scientific">Metallosphaera sedula</name>
    <dbReference type="NCBI Taxonomy" id="43687"/>
    <lineage>
        <taxon>Archaea</taxon>
        <taxon>Thermoproteota</taxon>
        <taxon>Thermoprotei</taxon>
        <taxon>Sulfolobales</taxon>
        <taxon>Sulfolobaceae</taxon>
        <taxon>Metallosphaera</taxon>
    </lineage>
</organism>
<dbReference type="EMBL" id="CP012175">
    <property type="protein sequence ID" value="AKV81950.1"/>
    <property type="molecule type" value="Genomic_DNA"/>
</dbReference>
<evidence type="ECO:0000313" key="8">
    <source>
        <dbReference type="Proteomes" id="UP000056255"/>
    </source>
</evidence>
<accession>A0A088E331</accession>
<evidence type="ECO:0000313" key="11">
    <source>
        <dbReference type="Proteomes" id="UP000062475"/>
    </source>
</evidence>
<dbReference type="Proteomes" id="UP000029084">
    <property type="component" value="Chromosome"/>
</dbReference>
<dbReference type="SUPFAM" id="SSF158997">
    <property type="entry name" value="Trm112p-like"/>
    <property type="match status" value="1"/>
</dbReference>
<dbReference type="EMBL" id="CP012173">
    <property type="protein sequence ID" value="AKV77453.1"/>
    <property type="molecule type" value="Genomic_DNA"/>
</dbReference>
<evidence type="ECO:0000313" key="5">
    <source>
        <dbReference type="EMBL" id="AKV81950.1"/>
    </source>
</evidence>
<proteinExistence type="predicted"/>
<evidence type="ECO:0008006" key="13">
    <source>
        <dbReference type="Google" id="ProtNLM"/>
    </source>
</evidence>
<reference evidence="1 7" key="1">
    <citation type="journal article" date="2014" name="J. Bacteriol.">
        <title>Role of an Archaeal PitA Transporter in the Copper and Arsenic Resistance of Metallosphaera sedula, an Extreme Thermoacidophile.</title>
        <authorList>
            <person name="McCarthy S."/>
            <person name="Ai C."/>
            <person name="Wheaton G."/>
            <person name="Tevatia R."/>
            <person name="Eckrich V."/>
            <person name="Kelly R."/>
            <person name="Blum P."/>
        </authorList>
    </citation>
    <scope>NUCLEOTIDE SEQUENCE [LARGE SCALE GENOMIC DNA]</scope>
    <source>
        <strain evidence="1 7">CuR1</strain>
    </source>
</reference>
<dbReference type="OMA" id="ACPYDKT"/>
<evidence type="ECO:0000313" key="2">
    <source>
        <dbReference type="EMBL" id="AKV75217.1"/>
    </source>
</evidence>
<dbReference type="RefSeq" id="WP_011921369.1">
    <property type="nucleotide sequence ID" value="NZ_AP019770.1"/>
</dbReference>
<sequence>MKYRLMDILACPMCKHFHLDLYVFQEKEYPKREPNGQLPLCEIYCAYKNTEVKSLESPPCQECIKKEVVEGLLVCPACNRWYPIIDEIPRMLPDKLRKRESELEFLEKYKSKIPQKVLESGLPFNLKS</sequence>